<keyword evidence="5 7" id="KW-1133">Transmembrane helix</keyword>
<feature type="transmembrane region" description="Helical" evidence="7">
    <location>
        <begin position="351"/>
        <end position="379"/>
    </location>
</feature>
<dbReference type="GO" id="GO:0005886">
    <property type="term" value="C:plasma membrane"/>
    <property type="evidence" value="ECO:0007669"/>
    <property type="project" value="UniProtKB-SubCell"/>
</dbReference>
<dbReference type="InterPro" id="IPR020846">
    <property type="entry name" value="MFS_dom"/>
</dbReference>
<dbReference type="SUPFAM" id="SSF103473">
    <property type="entry name" value="MFS general substrate transporter"/>
    <property type="match status" value="1"/>
</dbReference>
<evidence type="ECO:0000313" key="10">
    <source>
        <dbReference type="Proteomes" id="UP000614490"/>
    </source>
</evidence>
<organism evidence="9 10">
    <name type="scientific">Halobacillus yeomjeoni</name>
    <dbReference type="NCBI Taxonomy" id="311194"/>
    <lineage>
        <taxon>Bacteria</taxon>
        <taxon>Bacillati</taxon>
        <taxon>Bacillota</taxon>
        <taxon>Bacilli</taxon>
        <taxon>Bacillales</taxon>
        <taxon>Bacillaceae</taxon>
        <taxon>Halobacillus</taxon>
    </lineage>
</organism>
<dbReference type="PANTHER" id="PTHR43414:SF1">
    <property type="entry name" value="PEPTIDE PERMEASE"/>
    <property type="match status" value="1"/>
</dbReference>
<feature type="transmembrane region" description="Helical" evidence="7">
    <location>
        <begin position="165"/>
        <end position="185"/>
    </location>
</feature>
<dbReference type="Gene3D" id="1.20.1250.20">
    <property type="entry name" value="MFS general substrate transporter like domains"/>
    <property type="match status" value="1"/>
</dbReference>
<keyword evidence="10" id="KW-1185">Reference proteome</keyword>
<name>A0A931MUI0_9BACI</name>
<feature type="transmembrane region" description="Helical" evidence="7">
    <location>
        <begin position="209"/>
        <end position="227"/>
    </location>
</feature>
<feature type="transmembrane region" description="Helical" evidence="7">
    <location>
        <begin position="12"/>
        <end position="33"/>
    </location>
</feature>
<sequence>MISYFKDVSRIIWLHSIGHGLLSFNSIVLLPFLTLYMYEHFDENLLLTTLVIGVQPLTEIVLTIALSGVIDRWRRRTVLLNSLLFQFVAISGYVFAEDLWMFVVLAVLNGIGRFVYIPASRAHISQSVPLHKQTITFALLSTASSIGALTAPAISAGFVEFNHQLLFGVSSLLLAGYWLLCFRFLPREEGENSKKVSNNQGKSQSPSKILWWLGMAMLPISLYHAQLETNWPIFLKENLLNYLVVFSLLETLGTFIFIGFEVLLVRLVKPMPRIRVIQMGYLFYGISSLGFGLSYHIVGFILSQLMFCLGAIFTLNAMQTQISMLAPDQLKGKYFALFGLHWDVSRSTGPFLGGLLMTAIDGSGLFITVAILLISGGILQTSVMKKVSENHQMGMDSTSVSL</sequence>
<feature type="transmembrane region" description="Helical" evidence="7">
    <location>
        <begin position="78"/>
        <end position="94"/>
    </location>
</feature>
<comment type="subcellular location">
    <subcellularLocation>
        <location evidence="1">Cell membrane</location>
        <topology evidence="1">Multi-pass membrane protein</topology>
    </subcellularLocation>
</comment>
<dbReference type="PROSITE" id="PS50850">
    <property type="entry name" value="MFS"/>
    <property type="match status" value="1"/>
</dbReference>
<dbReference type="Proteomes" id="UP000614490">
    <property type="component" value="Unassembled WGS sequence"/>
</dbReference>
<evidence type="ECO:0000256" key="1">
    <source>
        <dbReference type="ARBA" id="ARBA00004651"/>
    </source>
</evidence>
<keyword evidence="4 7" id="KW-0812">Transmembrane</keyword>
<proteinExistence type="predicted"/>
<dbReference type="EMBL" id="JADZSC010000001">
    <property type="protein sequence ID" value="MBH0229396.1"/>
    <property type="molecule type" value="Genomic_DNA"/>
</dbReference>
<evidence type="ECO:0000313" key="9">
    <source>
        <dbReference type="EMBL" id="MBH0229396.1"/>
    </source>
</evidence>
<evidence type="ECO:0000256" key="2">
    <source>
        <dbReference type="ARBA" id="ARBA00022448"/>
    </source>
</evidence>
<protein>
    <submittedName>
        <fullName evidence="9">MFS transporter</fullName>
    </submittedName>
</protein>
<dbReference type="InterPro" id="IPR011701">
    <property type="entry name" value="MFS"/>
</dbReference>
<dbReference type="PANTHER" id="PTHR43414">
    <property type="entry name" value="MULTIDRUG RESISTANCE PROTEIN MDTG"/>
    <property type="match status" value="1"/>
</dbReference>
<evidence type="ECO:0000256" key="6">
    <source>
        <dbReference type="ARBA" id="ARBA00023136"/>
    </source>
</evidence>
<accession>A0A931MUI0</accession>
<evidence type="ECO:0000256" key="7">
    <source>
        <dbReference type="SAM" id="Phobius"/>
    </source>
</evidence>
<keyword evidence="6 7" id="KW-0472">Membrane</keyword>
<reference evidence="9 10" key="1">
    <citation type="journal article" date="2005" name="Int. J. Syst. Evol. Microbiol.">
        <title>Halobacillus yeomjeoni sp. nov., isolated from a marine solar saltern in Korea.</title>
        <authorList>
            <person name="Yoon J.H."/>
            <person name="Kang S.J."/>
            <person name="Lee C.H."/>
            <person name="Oh H.W."/>
            <person name="Oh T.K."/>
        </authorList>
    </citation>
    <scope>NUCLEOTIDE SEQUENCE [LARGE SCALE GENOMIC DNA]</scope>
    <source>
        <strain evidence="9 10">KCTC 3957</strain>
    </source>
</reference>
<evidence type="ECO:0000256" key="4">
    <source>
        <dbReference type="ARBA" id="ARBA00022692"/>
    </source>
</evidence>
<feature type="transmembrane region" description="Helical" evidence="7">
    <location>
        <begin position="239"/>
        <end position="260"/>
    </location>
</feature>
<dbReference type="InterPro" id="IPR036259">
    <property type="entry name" value="MFS_trans_sf"/>
</dbReference>
<feature type="domain" description="Major facilitator superfamily (MFS) profile" evidence="8">
    <location>
        <begin position="11"/>
        <end position="388"/>
    </location>
</feature>
<comment type="caution">
    <text evidence="9">The sequence shown here is derived from an EMBL/GenBank/DDBJ whole genome shotgun (WGS) entry which is preliminary data.</text>
</comment>
<evidence type="ECO:0000256" key="3">
    <source>
        <dbReference type="ARBA" id="ARBA00022475"/>
    </source>
</evidence>
<feature type="transmembrane region" description="Helical" evidence="7">
    <location>
        <begin position="137"/>
        <end position="159"/>
    </location>
</feature>
<feature type="transmembrane region" description="Helical" evidence="7">
    <location>
        <begin position="100"/>
        <end position="116"/>
    </location>
</feature>
<dbReference type="Pfam" id="PF07690">
    <property type="entry name" value="MFS_1"/>
    <property type="match status" value="1"/>
</dbReference>
<evidence type="ECO:0000259" key="8">
    <source>
        <dbReference type="PROSITE" id="PS50850"/>
    </source>
</evidence>
<keyword evidence="2" id="KW-0813">Transport</keyword>
<dbReference type="AlphaFoldDB" id="A0A931MUI0"/>
<evidence type="ECO:0000256" key="5">
    <source>
        <dbReference type="ARBA" id="ARBA00022989"/>
    </source>
</evidence>
<dbReference type="GO" id="GO:0022857">
    <property type="term" value="F:transmembrane transporter activity"/>
    <property type="evidence" value="ECO:0007669"/>
    <property type="project" value="InterPro"/>
</dbReference>
<keyword evidence="3" id="KW-1003">Cell membrane</keyword>
<dbReference type="RefSeq" id="WP_197316010.1">
    <property type="nucleotide sequence ID" value="NZ_JADZSC010000001.1"/>
</dbReference>
<gene>
    <name evidence="9" type="ORF">H0267_04130</name>
</gene>
<feature type="transmembrane region" description="Helical" evidence="7">
    <location>
        <begin position="45"/>
        <end position="66"/>
    </location>
</feature>
<feature type="transmembrane region" description="Helical" evidence="7">
    <location>
        <begin position="281"/>
        <end position="314"/>
    </location>
</feature>